<dbReference type="EMBL" id="WRPM01000088">
    <property type="protein sequence ID" value="MVT27080.1"/>
    <property type="molecule type" value="Genomic_DNA"/>
</dbReference>
<keyword evidence="1" id="KW-1133">Transmembrane helix</keyword>
<dbReference type="Proteomes" id="UP000460157">
    <property type="component" value="Unassembled WGS sequence"/>
</dbReference>
<evidence type="ECO:0000313" key="3">
    <source>
        <dbReference type="EMBL" id="MVT27080.1"/>
    </source>
</evidence>
<feature type="transmembrane region" description="Helical" evidence="1">
    <location>
        <begin position="44"/>
        <end position="64"/>
    </location>
</feature>
<dbReference type="AlphaFoldDB" id="A0A7K1UKT3"/>
<evidence type="ECO:0000256" key="1">
    <source>
        <dbReference type="SAM" id="Phobius"/>
    </source>
</evidence>
<dbReference type="Pfam" id="PF25362">
    <property type="entry name" value="bPH_11"/>
    <property type="match status" value="1"/>
</dbReference>
<dbReference type="OrthoDB" id="3826692at2"/>
<keyword evidence="1" id="KW-0812">Transmembrane</keyword>
<sequence length="207" mass="22525">MSPELQALSLQALALQAVSPQVPGLGHPVPALTRNPEMTGTYLNYLWIAGGGVVLFCLLIWLGWQHRKRRQSDVPEPEDIPAELLDLEPRAAAEGMVIGSVTGGEYLDRIAVHQLGLRTTGRVEVHQQGVAIFRAGARNLFIPAADLAYARTDRGMVGKFVEKDGAIILGWTLGEHALDTGFRPRRVQEGRTLLAELTALTESETSL</sequence>
<proteinExistence type="predicted"/>
<organism evidence="3 4">
    <name type="scientific">Nesterenkonia alkaliphila</name>
    <dbReference type="NCBI Taxonomy" id="1463631"/>
    <lineage>
        <taxon>Bacteria</taxon>
        <taxon>Bacillati</taxon>
        <taxon>Actinomycetota</taxon>
        <taxon>Actinomycetes</taxon>
        <taxon>Micrococcales</taxon>
        <taxon>Micrococcaceae</taxon>
        <taxon>Nesterenkonia</taxon>
    </lineage>
</organism>
<dbReference type="InterPro" id="IPR057446">
    <property type="entry name" value="PH_bac"/>
</dbReference>
<name>A0A7K1UKT3_9MICC</name>
<comment type="caution">
    <text evidence="3">The sequence shown here is derived from an EMBL/GenBank/DDBJ whole genome shotgun (WGS) entry which is preliminary data.</text>
</comment>
<evidence type="ECO:0000259" key="2">
    <source>
        <dbReference type="Pfam" id="PF25362"/>
    </source>
</evidence>
<dbReference type="RefSeq" id="WP_157324697.1">
    <property type="nucleotide sequence ID" value="NZ_BMFX01000012.1"/>
</dbReference>
<keyword evidence="1" id="KW-0472">Membrane</keyword>
<keyword evidence="4" id="KW-1185">Reference proteome</keyword>
<accession>A0A7K1UKT3</accession>
<gene>
    <name evidence="3" type="ORF">GNZ21_12080</name>
</gene>
<feature type="domain" description="PH" evidence="2">
    <location>
        <begin position="79"/>
        <end position="195"/>
    </location>
</feature>
<reference evidence="3 4" key="1">
    <citation type="submission" date="2019-12" db="EMBL/GenBank/DDBJ databases">
        <title>Nesterenkonia muleiensis sp. nov., a novel actinobacterium isolated from sap of Populus euphratica.</title>
        <authorList>
            <person name="Wang R."/>
        </authorList>
    </citation>
    <scope>NUCLEOTIDE SEQUENCE [LARGE SCALE GENOMIC DNA]</scope>
    <source>
        <strain evidence="3 4">F10</strain>
    </source>
</reference>
<protein>
    <recommendedName>
        <fullName evidence="2">PH domain-containing protein</fullName>
    </recommendedName>
</protein>
<evidence type="ECO:0000313" key="4">
    <source>
        <dbReference type="Proteomes" id="UP000460157"/>
    </source>
</evidence>